<feature type="transmembrane region" description="Helical" evidence="7">
    <location>
        <begin position="180"/>
        <end position="203"/>
    </location>
</feature>
<evidence type="ECO:0000313" key="9">
    <source>
        <dbReference type="EMBL" id="MFC7319906.1"/>
    </source>
</evidence>
<dbReference type="InterPro" id="IPR000620">
    <property type="entry name" value="EamA_dom"/>
</dbReference>
<feature type="transmembrane region" description="Helical" evidence="7">
    <location>
        <begin position="215"/>
        <end position="233"/>
    </location>
</feature>
<keyword evidence="6 7" id="KW-0472">Membrane</keyword>
<dbReference type="SUPFAM" id="SSF103481">
    <property type="entry name" value="Multidrug resistance efflux transporter EmrE"/>
    <property type="match status" value="2"/>
</dbReference>
<evidence type="ECO:0000256" key="1">
    <source>
        <dbReference type="ARBA" id="ARBA00004651"/>
    </source>
</evidence>
<evidence type="ECO:0000256" key="4">
    <source>
        <dbReference type="ARBA" id="ARBA00022692"/>
    </source>
</evidence>
<evidence type="ECO:0000256" key="5">
    <source>
        <dbReference type="ARBA" id="ARBA00022989"/>
    </source>
</evidence>
<feature type="transmembrane region" description="Helical" evidence="7">
    <location>
        <begin position="119"/>
        <end position="136"/>
    </location>
</feature>
<evidence type="ECO:0000259" key="8">
    <source>
        <dbReference type="Pfam" id="PF00892"/>
    </source>
</evidence>
<feature type="transmembrane region" description="Helical" evidence="7">
    <location>
        <begin position="64"/>
        <end position="85"/>
    </location>
</feature>
<feature type="domain" description="EamA" evidence="8">
    <location>
        <begin position="150"/>
        <end position="287"/>
    </location>
</feature>
<keyword evidence="5 7" id="KW-1133">Transmembrane helix</keyword>
<feature type="domain" description="EamA" evidence="8">
    <location>
        <begin position="3"/>
        <end position="135"/>
    </location>
</feature>
<evidence type="ECO:0000256" key="7">
    <source>
        <dbReference type="SAM" id="Phobius"/>
    </source>
</evidence>
<protein>
    <submittedName>
        <fullName evidence="9">DMT family transporter</fullName>
    </submittedName>
</protein>
<dbReference type="PANTHER" id="PTHR42920">
    <property type="entry name" value="OS03G0707200 PROTEIN-RELATED"/>
    <property type="match status" value="1"/>
</dbReference>
<dbReference type="PANTHER" id="PTHR42920:SF15">
    <property type="entry name" value="MEMBRANE PROTEIN"/>
    <property type="match status" value="1"/>
</dbReference>
<sequence length="302" mass="33232">MYPYLLMICVVFMYAGNILVGKALNDLPPMTITFIRLAVAFIVLFPIGYRSVWRNKTVFLANKMPVFVLALSGITLFNTSIYGALQFTTSANVAILESAIPAVTVILSVLILKEKVMKVQWIGVVLSLFGAVWVIIEGKLLQLAALEWNIGDFIMISAILSWAVYSLFVKLHMFKFPPYAVVLVITGIGLVLLFPAVVAEWWMTGVPSFDKPGHFIGLLYLGVFPSFIALILYNRAVGLLGASKASIFLNFLPVVTMAGAALWLGERITWMHIFGTIIVISGVLLTTQGGKSIVRKEKVIPE</sequence>
<evidence type="ECO:0000256" key="3">
    <source>
        <dbReference type="ARBA" id="ARBA00022475"/>
    </source>
</evidence>
<feature type="transmembrane region" description="Helical" evidence="7">
    <location>
        <begin position="5"/>
        <end position="24"/>
    </location>
</feature>
<name>A0ABW2K1P5_9BACI</name>
<feature type="transmembrane region" description="Helical" evidence="7">
    <location>
        <begin position="91"/>
        <end position="112"/>
    </location>
</feature>
<comment type="similarity">
    <text evidence="2">Belongs to the EamA transporter family.</text>
</comment>
<keyword evidence="4 7" id="KW-0812">Transmembrane</keyword>
<dbReference type="Proteomes" id="UP001596494">
    <property type="component" value="Unassembled WGS sequence"/>
</dbReference>
<gene>
    <name evidence="9" type="ORF">ACFQMN_03270</name>
</gene>
<proteinExistence type="inferred from homology"/>
<feature type="transmembrane region" description="Helical" evidence="7">
    <location>
        <begin position="148"/>
        <end position="168"/>
    </location>
</feature>
<feature type="transmembrane region" description="Helical" evidence="7">
    <location>
        <begin position="245"/>
        <end position="264"/>
    </location>
</feature>
<dbReference type="Pfam" id="PF00892">
    <property type="entry name" value="EamA"/>
    <property type="match status" value="2"/>
</dbReference>
<evidence type="ECO:0000256" key="2">
    <source>
        <dbReference type="ARBA" id="ARBA00007362"/>
    </source>
</evidence>
<dbReference type="RefSeq" id="WP_289215666.1">
    <property type="nucleotide sequence ID" value="NZ_JAPVRC010000003.1"/>
</dbReference>
<comment type="subcellular location">
    <subcellularLocation>
        <location evidence="1">Cell membrane</location>
        <topology evidence="1">Multi-pass membrane protein</topology>
    </subcellularLocation>
</comment>
<evidence type="ECO:0000256" key="6">
    <source>
        <dbReference type="ARBA" id="ARBA00023136"/>
    </source>
</evidence>
<dbReference type="EMBL" id="JBHTBY010000001">
    <property type="protein sequence ID" value="MFC7319906.1"/>
    <property type="molecule type" value="Genomic_DNA"/>
</dbReference>
<organism evidence="9 10">
    <name type="scientific">Halobacillus campisalis</name>
    <dbReference type="NCBI Taxonomy" id="435909"/>
    <lineage>
        <taxon>Bacteria</taxon>
        <taxon>Bacillati</taxon>
        <taxon>Bacillota</taxon>
        <taxon>Bacilli</taxon>
        <taxon>Bacillales</taxon>
        <taxon>Bacillaceae</taxon>
        <taxon>Halobacillus</taxon>
    </lineage>
</organism>
<feature type="transmembrane region" description="Helical" evidence="7">
    <location>
        <begin position="30"/>
        <end position="52"/>
    </location>
</feature>
<evidence type="ECO:0000313" key="10">
    <source>
        <dbReference type="Proteomes" id="UP001596494"/>
    </source>
</evidence>
<reference evidence="10" key="1">
    <citation type="journal article" date="2019" name="Int. J. Syst. Evol. Microbiol.">
        <title>The Global Catalogue of Microorganisms (GCM) 10K type strain sequencing project: providing services to taxonomists for standard genome sequencing and annotation.</title>
        <authorList>
            <consortium name="The Broad Institute Genomics Platform"/>
            <consortium name="The Broad Institute Genome Sequencing Center for Infectious Disease"/>
            <person name="Wu L."/>
            <person name="Ma J."/>
        </authorList>
    </citation>
    <scope>NUCLEOTIDE SEQUENCE [LARGE SCALE GENOMIC DNA]</scope>
    <source>
        <strain evidence="10">CCUG 73951</strain>
    </source>
</reference>
<keyword evidence="10" id="KW-1185">Reference proteome</keyword>
<feature type="transmembrane region" description="Helical" evidence="7">
    <location>
        <begin position="270"/>
        <end position="287"/>
    </location>
</feature>
<accession>A0ABW2K1P5</accession>
<dbReference type="InterPro" id="IPR051258">
    <property type="entry name" value="Diverse_Substrate_Transporter"/>
</dbReference>
<keyword evidence="3" id="KW-1003">Cell membrane</keyword>
<dbReference type="InterPro" id="IPR037185">
    <property type="entry name" value="EmrE-like"/>
</dbReference>
<comment type="caution">
    <text evidence="9">The sequence shown here is derived from an EMBL/GenBank/DDBJ whole genome shotgun (WGS) entry which is preliminary data.</text>
</comment>